<keyword evidence="2" id="KW-0812">Transmembrane</keyword>
<dbReference type="eggNOG" id="COG3237">
    <property type="taxonomic scope" value="Bacteria"/>
</dbReference>
<accession>A0A252BWG8</accession>
<comment type="similarity">
    <text evidence="1">Belongs to the UPF0337 (CsbD) family.</text>
</comment>
<keyword evidence="2" id="KW-1133">Transmembrane helix</keyword>
<dbReference type="RefSeq" id="WP_086638718.1">
    <property type="nucleotide sequence ID" value="NZ_JOPJ01000006.1"/>
</dbReference>
<feature type="domain" description="CsbD-like" evidence="3">
    <location>
        <begin position="11"/>
        <end position="62"/>
    </location>
</feature>
<dbReference type="InterPro" id="IPR008462">
    <property type="entry name" value="CsbD"/>
</dbReference>
<sequence length="101" mass="11033">MAKDKIDTIENKIEAKVRDVQGHVKDAAGGLTGDIGLQLDGKFDQFAGHAQEDFADLYEEGESAVEKAVTFVRDKPLLSLGIVSVVGVLLGWLFFPRRSRS</sequence>
<dbReference type="Gene3D" id="1.10.1470.10">
    <property type="entry name" value="YjbJ"/>
    <property type="match status" value="1"/>
</dbReference>
<gene>
    <name evidence="4" type="ORF">HK26_10055</name>
</gene>
<dbReference type="Proteomes" id="UP000194931">
    <property type="component" value="Unassembled WGS sequence"/>
</dbReference>
<dbReference type="EMBL" id="JOPJ01000006">
    <property type="protein sequence ID" value="OUJ13263.1"/>
    <property type="molecule type" value="Genomic_DNA"/>
</dbReference>
<dbReference type="AlphaFoldDB" id="A0A252BWG8"/>
<dbReference type="InterPro" id="IPR036629">
    <property type="entry name" value="YjbJ_sf"/>
</dbReference>
<dbReference type="SUPFAM" id="SSF69047">
    <property type="entry name" value="Hypothetical protein YjbJ"/>
    <property type="match status" value="1"/>
</dbReference>
<evidence type="ECO:0000313" key="4">
    <source>
        <dbReference type="EMBL" id="OUJ13263.1"/>
    </source>
</evidence>
<evidence type="ECO:0000256" key="2">
    <source>
        <dbReference type="SAM" id="Phobius"/>
    </source>
</evidence>
<keyword evidence="5" id="KW-1185">Reference proteome</keyword>
<dbReference type="STRING" id="1236501.GCA_000613865_01887"/>
<evidence type="ECO:0000259" key="3">
    <source>
        <dbReference type="Pfam" id="PF05532"/>
    </source>
</evidence>
<protein>
    <submittedName>
        <fullName evidence="4">General stress protein</fullName>
    </submittedName>
</protein>
<name>A0A252BWG8_9PROT</name>
<organism evidence="4 5">
    <name type="scientific">Acetobacter okinawensis</name>
    <dbReference type="NCBI Taxonomy" id="1076594"/>
    <lineage>
        <taxon>Bacteria</taxon>
        <taxon>Pseudomonadati</taxon>
        <taxon>Pseudomonadota</taxon>
        <taxon>Alphaproteobacteria</taxon>
        <taxon>Acetobacterales</taxon>
        <taxon>Acetobacteraceae</taxon>
        <taxon>Acetobacter</taxon>
    </lineage>
</organism>
<dbReference type="Pfam" id="PF05532">
    <property type="entry name" value="CsbD"/>
    <property type="match status" value="1"/>
</dbReference>
<feature type="transmembrane region" description="Helical" evidence="2">
    <location>
        <begin position="77"/>
        <end position="95"/>
    </location>
</feature>
<evidence type="ECO:0000256" key="1">
    <source>
        <dbReference type="ARBA" id="ARBA00009129"/>
    </source>
</evidence>
<keyword evidence="2" id="KW-0472">Membrane</keyword>
<reference evidence="5" key="1">
    <citation type="submission" date="2014-06" db="EMBL/GenBank/DDBJ databases">
        <authorList>
            <person name="Winans N.J."/>
            <person name="Newell P.D."/>
            <person name="Douglas A.E."/>
        </authorList>
    </citation>
    <scope>NUCLEOTIDE SEQUENCE [LARGE SCALE GENOMIC DNA]</scope>
</reference>
<evidence type="ECO:0000313" key="5">
    <source>
        <dbReference type="Proteomes" id="UP000194931"/>
    </source>
</evidence>
<dbReference type="OrthoDB" id="7277769at2"/>
<comment type="caution">
    <text evidence="4">The sequence shown here is derived from an EMBL/GenBank/DDBJ whole genome shotgun (WGS) entry which is preliminary data.</text>
</comment>
<proteinExistence type="inferred from homology"/>